<proteinExistence type="inferred from homology"/>
<dbReference type="InterPro" id="IPR016024">
    <property type="entry name" value="ARM-type_fold"/>
</dbReference>
<dbReference type="GeneTree" id="ENSGT00390000013286"/>
<feature type="domain" description="Mon2 C-terminal" evidence="7">
    <location>
        <begin position="904"/>
        <end position="1681"/>
    </location>
</feature>
<protein>
    <recommendedName>
        <fullName evidence="2">Protein MON2 homolog</fullName>
    </recommendedName>
</protein>
<dbReference type="Proteomes" id="UP000472277">
    <property type="component" value="Chromosome 4"/>
</dbReference>
<dbReference type="Ensembl" id="ENSSTUT00000026634.1">
    <property type="protein sequence ID" value="ENSSTUP00000025410.1"/>
    <property type="gene ID" value="ENSSTUG00000010897.1"/>
</dbReference>
<dbReference type="PANTHER" id="PTHR10663:SF333">
    <property type="entry name" value="PROTEIN MON2 HOMOLOG"/>
    <property type="match status" value="1"/>
</dbReference>
<evidence type="ECO:0000259" key="8">
    <source>
        <dbReference type="Pfam" id="PF16213"/>
    </source>
</evidence>
<feature type="domain" description="Mon2/Sec7/BIG1-like HDS" evidence="5">
    <location>
        <begin position="821"/>
        <end position="900"/>
    </location>
</feature>
<dbReference type="Pfam" id="PF16206">
    <property type="entry name" value="Mon2_C"/>
    <property type="match status" value="1"/>
</dbReference>
<reference evidence="9" key="1">
    <citation type="submission" date="2025-08" db="UniProtKB">
        <authorList>
            <consortium name="Ensembl"/>
        </authorList>
    </citation>
    <scope>IDENTIFICATION</scope>
</reference>
<dbReference type="Pfam" id="PF09324">
    <property type="entry name" value="Sec7-like_HDS"/>
    <property type="match status" value="1"/>
</dbReference>
<evidence type="ECO:0000259" key="5">
    <source>
        <dbReference type="Pfam" id="PF09324"/>
    </source>
</evidence>
<dbReference type="SUPFAM" id="SSF48371">
    <property type="entry name" value="ARM repeat"/>
    <property type="match status" value="2"/>
</dbReference>
<dbReference type="InterPro" id="IPR032629">
    <property type="entry name" value="DCB_dom"/>
</dbReference>
<name>A0A673XMF4_SALTR</name>
<dbReference type="PANTHER" id="PTHR10663">
    <property type="entry name" value="GUANYL-NUCLEOTIDE EXCHANGE FACTOR"/>
    <property type="match status" value="1"/>
</dbReference>
<evidence type="ECO:0000313" key="9">
    <source>
        <dbReference type="Ensembl" id="ENSSTUP00000025410.1"/>
    </source>
</evidence>
<dbReference type="GO" id="GO:0015031">
    <property type="term" value="P:protein transport"/>
    <property type="evidence" value="ECO:0007669"/>
    <property type="project" value="UniProtKB-KW"/>
</dbReference>
<organism evidence="9 10">
    <name type="scientific">Salmo trutta</name>
    <name type="common">Brown trout</name>
    <dbReference type="NCBI Taxonomy" id="8032"/>
    <lineage>
        <taxon>Eukaryota</taxon>
        <taxon>Metazoa</taxon>
        <taxon>Chordata</taxon>
        <taxon>Craniata</taxon>
        <taxon>Vertebrata</taxon>
        <taxon>Euteleostomi</taxon>
        <taxon>Actinopterygii</taxon>
        <taxon>Neopterygii</taxon>
        <taxon>Teleostei</taxon>
        <taxon>Protacanthopterygii</taxon>
        <taxon>Salmoniformes</taxon>
        <taxon>Salmonidae</taxon>
        <taxon>Salmoninae</taxon>
        <taxon>Salmo</taxon>
    </lineage>
</organism>
<feature type="domain" description="Mon2/Sec7/BIG1-like HUS" evidence="6">
    <location>
        <begin position="212"/>
        <end position="384"/>
    </location>
</feature>
<evidence type="ECO:0000256" key="1">
    <source>
        <dbReference type="ARBA" id="ARBA00008144"/>
    </source>
</evidence>
<sequence>SCPDGPEAVKKLLENMQTDLRSLSMECKKKFPPVKEAAESGIVKIKTIAARNSDILATLKENSSEVVQPFLMGCGTKEPKITQLCLAAIQRLMSHEVVSEAAAGNIINMLWQLMENGLEELKLLQTVLVLLTTNTVVHDQVLSKAIVLCFRLHFTKDNITNNTAAATVRQVVTVVFERMVAEDERFKDIVEQPPPVQGNTNRRSVSTLRPSAKDAYMLFQDLCQLVNADAPYWLVGMTEMTRTFGLELLESVLNDFPGVFLQHQEFSFLLKERVCPLVIKLFSPNIKFRQGNSSAASPAPVEKPYFPICMRLLRVVSVLIKHFYSLLVTECEIFLSLLVKFLDGEKPQWLRAVAVESVHRLCVQPHLLRSFCLSYDMKQHSTKVFRDIVNALGSFIQSLFIVLNTGNPAGAAQGGPGAGGQGGSLTTQAAFEYRGTWIPLMTVSVQGSAKATYLEMLDKVEPPSIPEGYAMSVAFSALLDLVRGITSMIERELAEEEAAVRREANPDQNTHVSLLGAHLVWEEMVSACWCGLLAALSLLLDASTDETATESILKAELTVAVLCGRLGLVTPRDAFITAICKASLPPHYALTVLSSNTANLNNKAYSIQGQSVQIISSSSESHQQVVAVGQPLSVQPQGTVVLTAKNIQCMRTLLNLAHCHGAVLGTSWQLVLATLQHLVWILGLKPGFGGALKPGRAVEGPSTVLTTAVMTDLPVISNILSRLFESSQYLADVSLHHLISALCSLSLEAVEMAYGTNKEPSLFAVAKLLETGLVNMDRIEILWRPLTGHLLDVCQHPNARMREWGAEAVTSLIKAGLAYKHNPPLAQNQRLQLLLLNPLKELSNVLHADIRQKQLESVLQILQSQGDSLGPGWPLVLGVIGAIRNDQGESLIRTAFQCLQLVVTDFLPTMPCACLQIVVDVAGSFGLQNQELNISLTSIGLLWNISDYFFQRGEAITQELEREEAALQKQAQEKGEPLNRPFHPAPPFDCLWLCLYAKLGQLCVDPRPAVRKSAGQTMFSTIAAHGTLLQQSTWHIVVWKVLFHLLDCVRKSSTTADKEKIESGGGNILIHHSRDTAEKQWAETWVLTLAGVARIFNTRRYLLQQLGDFFKAWEVLLDHIQSAALSKNSEVSLAALKSFQEILQIATPVKDSAMPTNALAAMGVPPILIDPLSALGPGRPLLRSDSMLERLTSYNGAELQVPSPGEELALEDAALWWSAWNTWYRTGTDSTRPPNGGTGTDRPSFVPSQPFLTALVQIVPALYQHIKTVFSMEDLRRLGVILHGAVSIPISSDASPFILPSYTEAVLTSLQEAVLTALDVLQKAICVGPENLQVMYPAIFEQLLLFVEFSCKPPQYGKMETKHVANAKYNQAEWVALNYVPFAERSLEVVVDLYHKTACHKAVINEKVLQNIIKTLRMPLGLKYGCPSESTWKLAVSSLLKVLSAGLPVARQHASSGMFDTMWPELANAFEDFLFTKSTPPDNVSIQEFQKNEAIDVEVVQLISTEILPFAIFIPKDFVGQIMAMLNKGSIHSQSSSFTEAEVDVRMREEFSKVCFETLLQFSFSNKVSTPQEGYISRMALSVLLKRSQDVLRRYVDDERLSGRCPLPRQQVTEIIFVLKAISTLMDSLKKTQPENVDGTTWAQVIALYPTLVECITCSSSEVSSALKEAMGPFKDFMQPPVSRVQNGES</sequence>
<dbReference type="InterPro" id="IPR015403">
    <property type="entry name" value="Mon2/Sec7/BIG1-like_HDS"/>
</dbReference>
<dbReference type="InterPro" id="IPR032817">
    <property type="entry name" value="Mon2_C"/>
</dbReference>
<gene>
    <name evidence="9" type="primary">MON2</name>
    <name evidence="9" type="synonym">LOC115192680</name>
</gene>
<dbReference type="Pfam" id="PF12783">
    <property type="entry name" value="Sec7-like_HUS"/>
    <property type="match status" value="1"/>
</dbReference>
<evidence type="ECO:0000256" key="2">
    <source>
        <dbReference type="ARBA" id="ARBA00017134"/>
    </source>
</evidence>
<feature type="domain" description="Mon2/Sec7/BIG1-like dimerisation and cyclophilin-binding" evidence="8">
    <location>
        <begin position="8"/>
        <end position="183"/>
    </location>
</feature>
<accession>A0A673XMF4</accession>
<evidence type="ECO:0000256" key="4">
    <source>
        <dbReference type="ARBA" id="ARBA00022927"/>
    </source>
</evidence>
<evidence type="ECO:0000256" key="3">
    <source>
        <dbReference type="ARBA" id="ARBA00022448"/>
    </source>
</evidence>
<keyword evidence="4" id="KW-0653">Protein transport</keyword>
<dbReference type="Pfam" id="PF16213">
    <property type="entry name" value="DCB"/>
    <property type="match status" value="1"/>
</dbReference>
<keyword evidence="10" id="KW-1185">Reference proteome</keyword>
<keyword evidence="3" id="KW-0813">Transport</keyword>
<evidence type="ECO:0000313" key="10">
    <source>
        <dbReference type="Proteomes" id="UP000472277"/>
    </source>
</evidence>
<evidence type="ECO:0000259" key="7">
    <source>
        <dbReference type="Pfam" id="PF16206"/>
    </source>
</evidence>
<comment type="similarity">
    <text evidence="1">Belongs to the MON2 family.</text>
</comment>
<dbReference type="InterPro" id="IPR032691">
    <property type="entry name" value="Mon2/Sec7/BIG1-like_HUS"/>
</dbReference>
<evidence type="ECO:0000259" key="6">
    <source>
        <dbReference type="Pfam" id="PF12783"/>
    </source>
</evidence>
<reference evidence="9" key="2">
    <citation type="submission" date="2025-09" db="UniProtKB">
        <authorList>
            <consortium name="Ensembl"/>
        </authorList>
    </citation>
    <scope>IDENTIFICATION</scope>
</reference>